<evidence type="ECO:0000256" key="3">
    <source>
        <dbReference type="ARBA" id="ARBA00022692"/>
    </source>
</evidence>
<evidence type="ECO:0000256" key="2">
    <source>
        <dbReference type="ARBA" id="ARBA00006565"/>
    </source>
</evidence>
<dbReference type="Proteomes" id="UP001181693">
    <property type="component" value="Unassembled WGS sequence"/>
</dbReference>
<sequence>MEIKGLAFLPFVFFFWSIGGLTTSYILTVISGHFKSYLMNISYTGNYYPERIALSTSLIVSALLDALIKYLMYRLQNLRLKDAERSYPKIHKACLLLGLIASVGKVLVGGFPVTYYPLPHMIGKGLAFGGSILHNICNSILLYKTSLISWRMFSVKAAINGSAIVIILIYTVCRAVYVNSCTTTQCQQFDDIAAIIAEWISASLVIAYPVTNFQLLQGLCFKIKWSLKEDWLTLRENLQDTEAVP</sequence>
<accession>A0AAV3AU58</accession>
<keyword evidence="5 6" id="KW-0472">Membrane</keyword>
<evidence type="ECO:0000313" key="8">
    <source>
        <dbReference type="EMBL" id="DBA28041.1"/>
    </source>
</evidence>
<comment type="caution">
    <text evidence="8">The sequence shown here is derived from an EMBL/GenBank/DDBJ whole genome shotgun (WGS) entry which is preliminary data.</text>
</comment>
<evidence type="ECO:0000313" key="9">
    <source>
        <dbReference type="Proteomes" id="UP001181693"/>
    </source>
</evidence>
<evidence type="ECO:0000259" key="7">
    <source>
        <dbReference type="Pfam" id="PF10277"/>
    </source>
</evidence>
<keyword evidence="4 6" id="KW-1133">Transmembrane helix</keyword>
<dbReference type="Pfam" id="PF10277">
    <property type="entry name" value="Frag1"/>
    <property type="match status" value="1"/>
</dbReference>
<dbReference type="EMBL" id="DYDO01000003">
    <property type="protein sequence ID" value="DBA28041.1"/>
    <property type="molecule type" value="Genomic_DNA"/>
</dbReference>
<feature type="transmembrane region" description="Helical" evidence="6">
    <location>
        <begin position="155"/>
        <end position="177"/>
    </location>
</feature>
<dbReference type="GO" id="GO:0005764">
    <property type="term" value="C:lysosome"/>
    <property type="evidence" value="ECO:0007669"/>
    <property type="project" value="TreeGrafter"/>
</dbReference>
<name>A0AAV3AU58_PYXAD</name>
<feature type="transmembrane region" description="Helical" evidence="6">
    <location>
        <begin position="52"/>
        <end position="72"/>
    </location>
</feature>
<proteinExistence type="inferred from homology"/>
<feature type="transmembrane region" description="Helical" evidence="6">
    <location>
        <begin position="93"/>
        <end position="115"/>
    </location>
</feature>
<feature type="transmembrane region" description="Helical" evidence="6">
    <location>
        <begin position="121"/>
        <end position="143"/>
    </location>
</feature>
<keyword evidence="3 6" id="KW-0812">Transmembrane</keyword>
<dbReference type="PANTHER" id="PTHR21324:SF19">
    <property type="entry name" value="DNA DAMAGE-REGULATED AUTOPHAGY MODULATOR PROTEIN 1"/>
    <property type="match status" value="1"/>
</dbReference>
<protein>
    <recommendedName>
        <fullName evidence="7">CWH43-like N-terminal domain-containing protein</fullName>
    </recommendedName>
</protein>
<evidence type="ECO:0000256" key="4">
    <source>
        <dbReference type="ARBA" id="ARBA00022989"/>
    </source>
</evidence>
<dbReference type="PANTHER" id="PTHR21324">
    <property type="entry name" value="FASTING-INDUCIBLE INTEGRAL MEMBRANE PROTEIN TM6P1-RELATED"/>
    <property type="match status" value="1"/>
</dbReference>
<evidence type="ECO:0000256" key="1">
    <source>
        <dbReference type="ARBA" id="ARBA00004127"/>
    </source>
</evidence>
<dbReference type="AlphaFoldDB" id="A0AAV3AU58"/>
<reference evidence="8" key="1">
    <citation type="thesis" date="2020" institute="ProQuest LLC" country="789 East Eisenhower Parkway, Ann Arbor, MI, USA">
        <title>Comparative Genomics and Chromosome Evolution.</title>
        <authorList>
            <person name="Mudd A.B."/>
        </authorList>
    </citation>
    <scope>NUCLEOTIDE SEQUENCE</scope>
    <source>
        <strain evidence="8">1538</strain>
        <tissue evidence="8">Blood</tissue>
    </source>
</reference>
<dbReference type="InterPro" id="IPR019402">
    <property type="entry name" value="CWH43_N"/>
</dbReference>
<comment type="similarity">
    <text evidence="2">Belongs to the DRAM/TMEM150 family.</text>
</comment>
<feature type="transmembrane region" description="Helical" evidence="6">
    <location>
        <begin position="7"/>
        <end position="32"/>
    </location>
</feature>
<dbReference type="InterPro" id="IPR050911">
    <property type="entry name" value="DRAM/TMEM150_Autophagy_Mod"/>
</dbReference>
<evidence type="ECO:0000256" key="6">
    <source>
        <dbReference type="SAM" id="Phobius"/>
    </source>
</evidence>
<keyword evidence="9" id="KW-1185">Reference proteome</keyword>
<organism evidence="8 9">
    <name type="scientific">Pyxicephalus adspersus</name>
    <name type="common">African bullfrog</name>
    <dbReference type="NCBI Taxonomy" id="30357"/>
    <lineage>
        <taxon>Eukaryota</taxon>
        <taxon>Metazoa</taxon>
        <taxon>Chordata</taxon>
        <taxon>Craniata</taxon>
        <taxon>Vertebrata</taxon>
        <taxon>Euteleostomi</taxon>
        <taxon>Amphibia</taxon>
        <taxon>Batrachia</taxon>
        <taxon>Anura</taxon>
        <taxon>Neobatrachia</taxon>
        <taxon>Ranoidea</taxon>
        <taxon>Pyxicephalidae</taxon>
        <taxon>Pyxicephalinae</taxon>
        <taxon>Pyxicephalus</taxon>
    </lineage>
</organism>
<evidence type="ECO:0000256" key="5">
    <source>
        <dbReference type="ARBA" id="ARBA00023136"/>
    </source>
</evidence>
<gene>
    <name evidence="8" type="ORF">GDO54_008457</name>
</gene>
<dbReference type="GO" id="GO:0010506">
    <property type="term" value="P:regulation of autophagy"/>
    <property type="evidence" value="ECO:0007669"/>
    <property type="project" value="TreeGrafter"/>
</dbReference>
<feature type="domain" description="CWH43-like N-terminal" evidence="7">
    <location>
        <begin position="7"/>
        <end position="211"/>
    </location>
</feature>
<dbReference type="GO" id="GO:0012505">
    <property type="term" value="C:endomembrane system"/>
    <property type="evidence" value="ECO:0007669"/>
    <property type="project" value="UniProtKB-SubCell"/>
</dbReference>
<comment type="subcellular location">
    <subcellularLocation>
        <location evidence="1">Endomembrane system</location>
        <topology evidence="1">Multi-pass membrane protein</topology>
    </subcellularLocation>
</comment>